<dbReference type="EMBL" id="JAUKPO010000005">
    <property type="protein sequence ID" value="MDO1446928.1"/>
    <property type="molecule type" value="Genomic_DNA"/>
</dbReference>
<dbReference type="RefSeq" id="WP_302037732.1">
    <property type="nucleotide sequence ID" value="NZ_JAUKPO010000005.1"/>
</dbReference>
<evidence type="ECO:0000313" key="2">
    <source>
        <dbReference type="Proteomes" id="UP001168528"/>
    </source>
</evidence>
<organism evidence="1 2">
    <name type="scientific">Rhodocytophaga aerolata</name>
    <dbReference type="NCBI Taxonomy" id="455078"/>
    <lineage>
        <taxon>Bacteria</taxon>
        <taxon>Pseudomonadati</taxon>
        <taxon>Bacteroidota</taxon>
        <taxon>Cytophagia</taxon>
        <taxon>Cytophagales</taxon>
        <taxon>Rhodocytophagaceae</taxon>
        <taxon>Rhodocytophaga</taxon>
    </lineage>
</organism>
<evidence type="ECO:0000313" key="1">
    <source>
        <dbReference type="EMBL" id="MDO1446928.1"/>
    </source>
</evidence>
<dbReference type="Proteomes" id="UP001168528">
    <property type="component" value="Unassembled WGS sequence"/>
</dbReference>
<comment type="caution">
    <text evidence="1">The sequence shown here is derived from an EMBL/GenBank/DDBJ whole genome shotgun (WGS) entry which is preliminary data.</text>
</comment>
<gene>
    <name evidence="1" type="ORF">Q0590_11725</name>
</gene>
<reference evidence="1" key="1">
    <citation type="submission" date="2023-07" db="EMBL/GenBank/DDBJ databases">
        <title>The genome sequence of Rhodocytophaga aerolata KACC 12507.</title>
        <authorList>
            <person name="Zhang X."/>
        </authorList>
    </citation>
    <scope>NUCLEOTIDE SEQUENCE</scope>
    <source>
        <strain evidence="1">KACC 12507</strain>
    </source>
</reference>
<protein>
    <submittedName>
        <fullName evidence="1">Uncharacterized protein</fullName>
    </submittedName>
</protein>
<name>A0ABT8R4C0_9BACT</name>
<keyword evidence="2" id="KW-1185">Reference proteome</keyword>
<proteinExistence type="predicted"/>
<sequence>MRLGAEISSGENIAFAHTNSHSFIPLYGVAWKFMGNMNFFTRFPADVNNSGLINPYLFIIFTLTNKIFLRADGNLFYMQYPLIYPDKSTANRYLGFENDLSYNYKISPAIDMQGGFSYLLPTASMELLNKVKDAQRIPVWSYLMISFKPRVFSWTRTHSMFRNNL</sequence>
<accession>A0ABT8R4C0</accession>